<keyword evidence="5" id="KW-0058">Aromatic hydrocarbons catabolism</keyword>
<dbReference type="Gene3D" id="3.30.390.10">
    <property type="entry name" value="Enolase-like, N-terminal domain"/>
    <property type="match status" value="1"/>
</dbReference>
<dbReference type="InterPro" id="IPR029017">
    <property type="entry name" value="Enolase-like_N"/>
</dbReference>
<evidence type="ECO:0000256" key="3">
    <source>
        <dbReference type="ARBA" id="ARBA00008031"/>
    </source>
</evidence>
<dbReference type="InterPro" id="IPR018110">
    <property type="entry name" value="Mandel_Rmase/mucon_lact_enz_CS"/>
</dbReference>
<evidence type="ECO:0000259" key="8">
    <source>
        <dbReference type="SMART" id="SM00922"/>
    </source>
</evidence>
<evidence type="ECO:0000256" key="7">
    <source>
        <dbReference type="ARBA" id="ARBA00023235"/>
    </source>
</evidence>
<proteinExistence type="inferred from homology"/>
<dbReference type="PROSITE" id="PS00909">
    <property type="entry name" value="MR_MLE_2"/>
    <property type="match status" value="1"/>
</dbReference>
<accession>A0A1G9IZH7</accession>
<keyword evidence="7 9" id="KW-0413">Isomerase</keyword>
<dbReference type="GO" id="GO:0018849">
    <property type="term" value="F:muconate cycloisomerase activity"/>
    <property type="evidence" value="ECO:0007669"/>
    <property type="project" value="InterPro"/>
</dbReference>
<name>A0A1G9IZH7_9BACL</name>
<reference evidence="10" key="1">
    <citation type="submission" date="2016-10" db="EMBL/GenBank/DDBJ databases">
        <authorList>
            <person name="Varghese N."/>
            <person name="Submissions S."/>
        </authorList>
    </citation>
    <scope>NUCLEOTIDE SEQUENCE [LARGE SCALE GENOMIC DNA]</scope>
    <source>
        <strain evidence="10">CGMCC 1.8895</strain>
    </source>
</reference>
<keyword evidence="4" id="KW-0479">Metal-binding</keyword>
<comment type="cofactor">
    <cofactor evidence="1">
        <name>Mn(2+)</name>
        <dbReference type="ChEBI" id="CHEBI:29035"/>
    </cofactor>
</comment>
<dbReference type="InterPro" id="IPR029065">
    <property type="entry name" value="Enolase_C-like"/>
</dbReference>
<dbReference type="GO" id="GO:0009063">
    <property type="term" value="P:amino acid catabolic process"/>
    <property type="evidence" value="ECO:0007669"/>
    <property type="project" value="InterPro"/>
</dbReference>
<dbReference type="InterPro" id="IPR013341">
    <property type="entry name" value="Mandelate_racemase_N_dom"/>
</dbReference>
<dbReference type="GO" id="GO:0016854">
    <property type="term" value="F:racemase and epimerase activity"/>
    <property type="evidence" value="ECO:0007669"/>
    <property type="project" value="UniProtKB-ARBA"/>
</dbReference>
<dbReference type="Gene3D" id="3.20.20.120">
    <property type="entry name" value="Enolase-like C-terminal domain"/>
    <property type="match status" value="1"/>
</dbReference>
<dbReference type="OrthoDB" id="9775391at2"/>
<evidence type="ECO:0000256" key="6">
    <source>
        <dbReference type="ARBA" id="ARBA00023211"/>
    </source>
</evidence>
<feature type="domain" description="Mandelate racemase/muconate lactonizing enzyme C-terminal" evidence="8">
    <location>
        <begin position="148"/>
        <end position="245"/>
    </location>
</feature>
<sequence length="372" mass="41066">MDNVFIDSVDTYICDLPVKRPHQLAMTTITTQAIVITIIKDKSGRTGVSEVATIGGASYGDSTVEAIKANVDKYIVPHLIDQSPIHFNRIMTTVSKYVRGNYFAKAAIETALIDLAAKQREIPAYELFGGKIHDSLPLAWTLASGDTTKDIEEAQEMLHTKRHNIFKLKIGHGDPTANVNHVGEIIKAVGDQSRITVDINQAWDEYTASKQIRALEEMGVSMIEQPPPTWNYEGMKRLTEKFDVSILADESTTSLHDTYRIIKERAGDAVALKPAKHGGILETRKIAGIAEAAGFGIYGGTMIESTVGNAIAASVYSTIPEFKFGTEIFGPLLYQDKLTLEDIKVENFEIQIPDDIGFGSTLDYDKLNHYQR</sequence>
<dbReference type="SFLD" id="SFLDG01258">
    <property type="entry name" value="(chloro)muconate_cycloisomeras"/>
    <property type="match status" value="1"/>
</dbReference>
<dbReference type="PANTHER" id="PTHR48073:SF2">
    <property type="entry name" value="O-SUCCINYLBENZOATE SYNTHASE"/>
    <property type="match status" value="1"/>
</dbReference>
<dbReference type="SUPFAM" id="SSF51604">
    <property type="entry name" value="Enolase C-terminal domain-like"/>
    <property type="match status" value="1"/>
</dbReference>
<dbReference type="Pfam" id="PF13378">
    <property type="entry name" value="MR_MLE_C"/>
    <property type="match status" value="1"/>
</dbReference>
<dbReference type="SMART" id="SM00922">
    <property type="entry name" value="MR_MLE"/>
    <property type="match status" value="1"/>
</dbReference>
<dbReference type="SFLD" id="SFLDS00001">
    <property type="entry name" value="Enolase"/>
    <property type="match status" value="1"/>
</dbReference>
<gene>
    <name evidence="9" type="ORF">SAMN05216216_1403</name>
</gene>
<dbReference type="SFLD" id="SFLDG00180">
    <property type="entry name" value="muconate_cycloisomerase"/>
    <property type="match status" value="1"/>
</dbReference>
<dbReference type="PANTHER" id="PTHR48073">
    <property type="entry name" value="O-SUCCINYLBENZOATE SYNTHASE-RELATED"/>
    <property type="match status" value="1"/>
</dbReference>
<dbReference type="GO" id="GO:0018850">
    <property type="term" value="F:chloromuconate cycloisomerase activity"/>
    <property type="evidence" value="ECO:0007669"/>
    <property type="project" value="InterPro"/>
</dbReference>
<dbReference type="InterPro" id="IPR013370">
    <property type="entry name" value="Chloromuconate_cycloisomerase"/>
</dbReference>
<evidence type="ECO:0000313" key="9">
    <source>
        <dbReference type="EMBL" id="SDL30512.1"/>
    </source>
</evidence>
<dbReference type="InterPro" id="IPR036849">
    <property type="entry name" value="Enolase-like_C_sf"/>
</dbReference>
<dbReference type="Proteomes" id="UP000199008">
    <property type="component" value="Unassembled WGS sequence"/>
</dbReference>
<comment type="similarity">
    <text evidence="3">Belongs to the mandelate racemase/muconate lactonizing enzyme family.</text>
</comment>
<dbReference type="NCBIfam" id="TIGR02534">
    <property type="entry name" value="mucon_cyclo"/>
    <property type="match status" value="1"/>
</dbReference>
<dbReference type="GO" id="GO:0030145">
    <property type="term" value="F:manganese ion binding"/>
    <property type="evidence" value="ECO:0007669"/>
    <property type="project" value="InterPro"/>
</dbReference>
<dbReference type="InterPro" id="IPR013342">
    <property type="entry name" value="Mandelate_racemase_C"/>
</dbReference>
<dbReference type="EMBL" id="FNFY01000040">
    <property type="protein sequence ID" value="SDL30512.1"/>
    <property type="molecule type" value="Genomic_DNA"/>
</dbReference>
<evidence type="ECO:0000256" key="2">
    <source>
        <dbReference type="ARBA" id="ARBA00005211"/>
    </source>
</evidence>
<evidence type="ECO:0000256" key="5">
    <source>
        <dbReference type="ARBA" id="ARBA00022797"/>
    </source>
</evidence>
<evidence type="ECO:0000256" key="4">
    <source>
        <dbReference type="ARBA" id="ARBA00022723"/>
    </source>
</evidence>
<evidence type="ECO:0000313" key="10">
    <source>
        <dbReference type="Proteomes" id="UP000199008"/>
    </source>
</evidence>
<organism evidence="9 10">
    <name type="scientific">Lacicoccus qingdaonensis</name>
    <dbReference type="NCBI Taxonomy" id="576118"/>
    <lineage>
        <taxon>Bacteria</taxon>
        <taxon>Bacillati</taxon>
        <taxon>Bacillota</taxon>
        <taxon>Bacilli</taxon>
        <taxon>Bacillales</taxon>
        <taxon>Salinicoccaceae</taxon>
        <taxon>Lacicoccus</taxon>
    </lineage>
</organism>
<dbReference type="AlphaFoldDB" id="A0A1G9IZH7"/>
<dbReference type="RefSeq" id="WP_092988173.1">
    <property type="nucleotide sequence ID" value="NZ_FNFY01000040.1"/>
</dbReference>
<keyword evidence="6" id="KW-0464">Manganese</keyword>
<protein>
    <submittedName>
        <fullName evidence="9">Muconate cycloisomerase</fullName>
    </submittedName>
</protein>
<dbReference type="Pfam" id="PF02746">
    <property type="entry name" value="MR_MLE_N"/>
    <property type="match status" value="1"/>
</dbReference>
<evidence type="ECO:0000256" key="1">
    <source>
        <dbReference type="ARBA" id="ARBA00001936"/>
    </source>
</evidence>
<keyword evidence="10" id="KW-1185">Reference proteome</keyword>
<comment type="pathway">
    <text evidence="2">Aromatic compound metabolism.</text>
</comment>
<dbReference type="SUPFAM" id="SSF54826">
    <property type="entry name" value="Enolase N-terminal domain-like"/>
    <property type="match status" value="1"/>
</dbReference>
<dbReference type="STRING" id="576118.SAMN05216216_1403"/>